<organism evidence="9 10">
    <name type="scientific">Lutispora saccharofermentans</name>
    <dbReference type="NCBI Taxonomy" id="3024236"/>
    <lineage>
        <taxon>Bacteria</taxon>
        <taxon>Bacillati</taxon>
        <taxon>Bacillota</taxon>
        <taxon>Clostridia</taxon>
        <taxon>Lutisporales</taxon>
        <taxon>Lutisporaceae</taxon>
        <taxon>Lutispora</taxon>
    </lineage>
</organism>
<evidence type="ECO:0000256" key="6">
    <source>
        <dbReference type="ARBA" id="ARBA00023136"/>
    </source>
</evidence>
<dbReference type="Proteomes" id="UP001651880">
    <property type="component" value="Unassembled WGS sequence"/>
</dbReference>
<keyword evidence="5 8" id="KW-0406">Ion transport</keyword>
<evidence type="ECO:0000313" key="10">
    <source>
        <dbReference type="Proteomes" id="UP001651880"/>
    </source>
</evidence>
<dbReference type="InterPro" id="IPR022929">
    <property type="entry name" value="Put_MntP"/>
</dbReference>
<accession>A0ABT1NG96</accession>
<keyword evidence="3 8" id="KW-0812">Transmembrane</keyword>
<evidence type="ECO:0000256" key="7">
    <source>
        <dbReference type="ARBA" id="ARBA00023211"/>
    </source>
</evidence>
<dbReference type="Pfam" id="PF02659">
    <property type="entry name" value="Mntp"/>
    <property type="match status" value="1"/>
</dbReference>
<evidence type="ECO:0000256" key="5">
    <source>
        <dbReference type="ARBA" id="ARBA00023065"/>
    </source>
</evidence>
<keyword evidence="2 8" id="KW-1003">Cell membrane</keyword>
<evidence type="ECO:0000313" key="9">
    <source>
        <dbReference type="EMBL" id="MCQ1528871.1"/>
    </source>
</evidence>
<dbReference type="PANTHER" id="PTHR35529:SF1">
    <property type="entry name" value="MANGANESE EFFLUX PUMP MNTP-RELATED"/>
    <property type="match status" value="1"/>
</dbReference>
<evidence type="ECO:0000256" key="4">
    <source>
        <dbReference type="ARBA" id="ARBA00022989"/>
    </source>
</evidence>
<dbReference type="InterPro" id="IPR003810">
    <property type="entry name" value="Mntp/YtaF"/>
</dbReference>
<gene>
    <name evidence="8" type="primary">mntP</name>
    <name evidence="9" type="ORF">LJD61_04835</name>
</gene>
<feature type="transmembrane region" description="Helical" evidence="8">
    <location>
        <begin position="133"/>
        <end position="153"/>
    </location>
</feature>
<comment type="caution">
    <text evidence="9">The sequence shown here is derived from an EMBL/GenBank/DDBJ whole genome shotgun (WGS) entry which is preliminary data.</text>
</comment>
<dbReference type="HAMAP" id="MF_01521">
    <property type="entry name" value="MntP_pump"/>
    <property type="match status" value="1"/>
</dbReference>
<proteinExistence type="inferred from homology"/>
<evidence type="ECO:0000256" key="3">
    <source>
        <dbReference type="ARBA" id="ARBA00022692"/>
    </source>
</evidence>
<keyword evidence="6 8" id="KW-0472">Membrane</keyword>
<keyword evidence="1 8" id="KW-0813">Transport</keyword>
<protein>
    <recommendedName>
        <fullName evidence="8">Putative manganese efflux pump MntP</fullName>
    </recommendedName>
</protein>
<feature type="transmembrane region" description="Helical" evidence="8">
    <location>
        <begin position="165"/>
        <end position="193"/>
    </location>
</feature>
<comment type="subcellular location">
    <subcellularLocation>
        <location evidence="8">Cell membrane</location>
        <topology evidence="8">Multi-pass membrane protein</topology>
    </subcellularLocation>
</comment>
<comment type="similarity">
    <text evidence="8">Belongs to the MntP (TC 9.B.29) family.</text>
</comment>
<comment type="function">
    <text evidence="8">Probably functions as a manganese efflux pump.</text>
</comment>
<dbReference type="RefSeq" id="WP_255226385.1">
    <property type="nucleotide sequence ID" value="NZ_JAJEKE010000002.1"/>
</dbReference>
<evidence type="ECO:0000256" key="2">
    <source>
        <dbReference type="ARBA" id="ARBA00022475"/>
    </source>
</evidence>
<feature type="transmembrane region" description="Helical" evidence="8">
    <location>
        <begin position="68"/>
        <end position="85"/>
    </location>
</feature>
<name>A0ABT1NG96_9FIRM</name>
<dbReference type="EMBL" id="JAJEKE010000002">
    <property type="protein sequence ID" value="MCQ1528871.1"/>
    <property type="molecule type" value="Genomic_DNA"/>
</dbReference>
<feature type="transmembrane region" description="Helical" evidence="8">
    <location>
        <begin position="41"/>
        <end position="61"/>
    </location>
</feature>
<keyword evidence="4 8" id="KW-1133">Transmembrane helix</keyword>
<keyword evidence="7 8" id="KW-0464">Manganese</keyword>
<reference evidence="9 10" key="1">
    <citation type="submission" date="2021-10" db="EMBL/GenBank/DDBJ databases">
        <title>Lutispora strain m25 sp. nov., a thermophilic, non-spore-forming bacterium isolated from a lab-scale methanogenic bioreactor digesting anaerobic sludge.</title>
        <authorList>
            <person name="El Houari A."/>
            <person name="Mcdonald J."/>
        </authorList>
    </citation>
    <scope>NUCLEOTIDE SEQUENCE [LARGE SCALE GENOMIC DNA]</scope>
    <source>
        <strain evidence="10">m25</strain>
    </source>
</reference>
<evidence type="ECO:0000256" key="8">
    <source>
        <dbReference type="HAMAP-Rule" id="MF_01521"/>
    </source>
</evidence>
<dbReference type="PANTHER" id="PTHR35529">
    <property type="entry name" value="MANGANESE EFFLUX PUMP MNTP-RELATED"/>
    <property type="match status" value="1"/>
</dbReference>
<evidence type="ECO:0000256" key="1">
    <source>
        <dbReference type="ARBA" id="ARBA00022448"/>
    </source>
</evidence>
<feature type="transmembrane region" description="Helical" evidence="8">
    <location>
        <begin position="105"/>
        <end position="126"/>
    </location>
</feature>
<keyword evidence="10" id="KW-1185">Reference proteome</keyword>
<sequence length="194" mass="20854">MDILTIVLIALGLAMDAFAVSVSSGITIKDLKPRHGVKIALFFGGFQALMPILGWLLGIGFKDYIEKYDHWIAFVLLGFIGAKMLKEAMDDDCEYISDPLQNKVLFMLAIATSIDAMAVGVSFAFLKASILSSSLIIGAITCVICFGGVYLGNKCGCVFKKKAEIAGGVVLILIGFKILAEHSGFTTVVLNMFK</sequence>